<comment type="caution">
    <text evidence="1">The sequence shown here is derived from an EMBL/GenBank/DDBJ whole genome shotgun (WGS) entry which is preliminary data.</text>
</comment>
<dbReference type="EMBL" id="MAVT02001309">
    <property type="protein sequence ID" value="POS71311.1"/>
    <property type="molecule type" value="Genomic_DNA"/>
</dbReference>
<dbReference type="InParanoid" id="A0A2P5HM56"/>
<name>A0A2P5HM56_DIAHE</name>
<keyword evidence="2" id="KW-1185">Reference proteome</keyword>
<protein>
    <submittedName>
        <fullName evidence="1">Uncharacterized protein</fullName>
    </submittedName>
</protein>
<evidence type="ECO:0000313" key="2">
    <source>
        <dbReference type="Proteomes" id="UP000094444"/>
    </source>
</evidence>
<reference evidence="1" key="1">
    <citation type="submission" date="2017-09" db="EMBL/GenBank/DDBJ databases">
        <title>Polyketide synthases of a Diaporthe helianthi virulent isolate.</title>
        <authorList>
            <person name="Baroncelli R."/>
        </authorList>
    </citation>
    <scope>NUCLEOTIDE SEQUENCE [LARGE SCALE GENOMIC DNA]</scope>
    <source>
        <strain evidence="1">7/96</strain>
    </source>
</reference>
<accession>A0A2P5HM56</accession>
<gene>
    <name evidence="1" type="ORF">DHEL01_v210292</name>
</gene>
<dbReference type="Proteomes" id="UP000094444">
    <property type="component" value="Unassembled WGS sequence"/>
</dbReference>
<sequence length="138" mass="14852">MPPEDSRLLAGIPAAVQAETEVEGPPAVGMDEEAVGFRKVDYPKKILVGHFDLFRGVLLSCLSQKPSYHQRHIHCTETPGSWATLPPSEEIREATQSPASQSFPLGAAAESPVLQGCWCNDDAARIEAFLAGVHDEDG</sequence>
<organism evidence="1 2">
    <name type="scientific">Diaporthe helianthi</name>
    <dbReference type="NCBI Taxonomy" id="158607"/>
    <lineage>
        <taxon>Eukaryota</taxon>
        <taxon>Fungi</taxon>
        <taxon>Dikarya</taxon>
        <taxon>Ascomycota</taxon>
        <taxon>Pezizomycotina</taxon>
        <taxon>Sordariomycetes</taxon>
        <taxon>Sordariomycetidae</taxon>
        <taxon>Diaporthales</taxon>
        <taxon>Diaporthaceae</taxon>
        <taxon>Diaporthe</taxon>
    </lineage>
</organism>
<proteinExistence type="predicted"/>
<evidence type="ECO:0000313" key="1">
    <source>
        <dbReference type="EMBL" id="POS71311.1"/>
    </source>
</evidence>
<dbReference type="AlphaFoldDB" id="A0A2P5HM56"/>